<accession>A0AAV4Q8Y6</accession>
<dbReference type="Proteomes" id="UP001054837">
    <property type="component" value="Unassembled WGS sequence"/>
</dbReference>
<name>A0AAV4Q8Y6_9ARAC</name>
<feature type="region of interest" description="Disordered" evidence="7">
    <location>
        <begin position="578"/>
        <end position="601"/>
    </location>
</feature>
<dbReference type="EMBL" id="BPLQ01003961">
    <property type="protein sequence ID" value="GIY04682.1"/>
    <property type="molecule type" value="Genomic_DNA"/>
</dbReference>
<feature type="region of interest" description="Disordered" evidence="7">
    <location>
        <begin position="154"/>
        <end position="216"/>
    </location>
</feature>
<evidence type="ECO:0000259" key="9">
    <source>
        <dbReference type="PROSITE" id="PS50089"/>
    </source>
</evidence>
<dbReference type="SUPFAM" id="SSF49879">
    <property type="entry name" value="SMAD/FHA domain"/>
    <property type="match status" value="1"/>
</dbReference>
<dbReference type="PROSITE" id="PS50006">
    <property type="entry name" value="FHA_DOMAIN"/>
    <property type="match status" value="1"/>
</dbReference>
<dbReference type="PROSITE" id="PS00518">
    <property type="entry name" value="ZF_RING_1"/>
    <property type="match status" value="1"/>
</dbReference>
<feature type="compositionally biased region" description="Polar residues" evidence="7">
    <location>
        <begin position="737"/>
        <end position="747"/>
    </location>
</feature>
<evidence type="ECO:0000313" key="11">
    <source>
        <dbReference type="EMBL" id="GIY04682.1"/>
    </source>
</evidence>
<keyword evidence="12" id="KW-1185">Reference proteome</keyword>
<dbReference type="PROSITE" id="PS50158">
    <property type="entry name" value="ZF_CCHC"/>
    <property type="match status" value="1"/>
</dbReference>
<dbReference type="Pfam" id="PF13920">
    <property type="entry name" value="zf-C3HC4_3"/>
    <property type="match status" value="1"/>
</dbReference>
<feature type="compositionally biased region" description="Polar residues" evidence="7">
    <location>
        <begin position="1079"/>
        <end position="1108"/>
    </location>
</feature>
<feature type="region of interest" description="Disordered" evidence="7">
    <location>
        <begin position="831"/>
        <end position="854"/>
    </location>
</feature>
<feature type="compositionally biased region" description="Polar residues" evidence="7">
    <location>
        <begin position="1486"/>
        <end position="1507"/>
    </location>
</feature>
<dbReference type="GO" id="GO:0008270">
    <property type="term" value="F:zinc ion binding"/>
    <property type="evidence" value="ECO:0007669"/>
    <property type="project" value="UniProtKB-KW"/>
</dbReference>
<evidence type="ECO:0000256" key="1">
    <source>
        <dbReference type="ARBA" id="ARBA00005797"/>
    </source>
</evidence>
<feature type="region of interest" description="Disordered" evidence="7">
    <location>
        <begin position="1328"/>
        <end position="1354"/>
    </location>
</feature>
<keyword evidence="4 6" id="KW-0863">Zinc-finger</keyword>
<dbReference type="InterPro" id="IPR008984">
    <property type="entry name" value="SMAD_FHA_dom_sf"/>
</dbReference>
<keyword evidence="3" id="KW-0479">Metal-binding</keyword>
<feature type="compositionally biased region" description="Polar residues" evidence="7">
    <location>
        <begin position="484"/>
        <end position="494"/>
    </location>
</feature>
<feature type="region of interest" description="Disordered" evidence="7">
    <location>
        <begin position="447"/>
        <end position="494"/>
    </location>
</feature>
<feature type="compositionally biased region" description="Basic and acidic residues" evidence="7">
    <location>
        <begin position="206"/>
        <end position="215"/>
    </location>
</feature>
<dbReference type="InterPro" id="IPR017907">
    <property type="entry name" value="Znf_RING_CS"/>
</dbReference>
<feature type="domain" description="CCHC-type" evidence="10">
    <location>
        <begin position="1814"/>
        <end position="1828"/>
    </location>
</feature>
<feature type="compositionally biased region" description="Polar residues" evidence="7">
    <location>
        <begin position="154"/>
        <end position="163"/>
    </location>
</feature>
<feature type="region of interest" description="Disordered" evidence="7">
    <location>
        <begin position="946"/>
        <end position="979"/>
    </location>
</feature>
<feature type="region of interest" description="Disordered" evidence="7">
    <location>
        <begin position="325"/>
        <end position="348"/>
    </location>
</feature>
<feature type="compositionally biased region" description="Polar residues" evidence="7">
    <location>
        <begin position="109"/>
        <end position="122"/>
    </location>
</feature>
<evidence type="ECO:0000259" key="8">
    <source>
        <dbReference type="PROSITE" id="PS50006"/>
    </source>
</evidence>
<dbReference type="Gene3D" id="2.60.200.20">
    <property type="match status" value="1"/>
</dbReference>
<dbReference type="InterPro" id="IPR013083">
    <property type="entry name" value="Znf_RING/FYVE/PHD"/>
</dbReference>
<feature type="region of interest" description="Disordered" evidence="7">
    <location>
        <begin position="1079"/>
        <end position="1141"/>
    </location>
</feature>
<dbReference type="CDD" id="cd00060">
    <property type="entry name" value="FHA"/>
    <property type="match status" value="1"/>
</dbReference>
<proteinExistence type="inferred from homology"/>
<dbReference type="Pfam" id="PF00098">
    <property type="entry name" value="zf-CCHC"/>
    <property type="match status" value="1"/>
</dbReference>
<dbReference type="InterPro" id="IPR001841">
    <property type="entry name" value="Znf_RING"/>
</dbReference>
<dbReference type="InterPro" id="IPR036875">
    <property type="entry name" value="Znf_CCHC_sf"/>
</dbReference>
<dbReference type="InterPro" id="IPR001878">
    <property type="entry name" value="Znf_CCHC"/>
</dbReference>
<feature type="region of interest" description="Disordered" evidence="7">
    <location>
        <begin position="96"/>
        <end position="141"/>
    </location>
</feature>
<protein>
    <recommendedName>
        <fullName evidence="2">E3 ubiquitin-protein ligase CHFR</fullName>
    </recommendedName>
</protein>
<evidence type="ECO:0000256" key="4">
    <source>
        <dbReference type="ARBA" id="ARBA00022771"/>
    </source>
</evidence>
<evidence type="ECO:0000313" key="12">
    <source>
        <dbReference type="Proteomes" id="UP001054837"/>
    </source>
</evidence>
<feature type="compositionally biased region" description="Polar residues" evidence="7">
    <location>
        <begin position="702"/>
        <end position="730"/>
    </location>
</feature>
<dbReference type="SMART" id="SM00184">
    <property type="entry name" value="RING"/>
    <property type="match status" value="1"/>
</dbReference>
<gene>
    <name evidence="11" type="primary">rnf8</name>
    <name evidence="11" type="ORF">CDAR_54911</name>
</gene>
<feature type="compositionally biased region" description="Polar residues" evidence="7">
    <location>
        <begin position="1208"/>
        <end position="1229"/>
    </location>
</feature>
<dbReference type="SUPFAM" id="SSF57850">
    <property type="entry name" value="RING/U-box"/>
    <property type="match status" value="1"/>
</dbReference>
<feature type="compositionally biased region" description="Basic and acidic residues" evidence="7">
    <location>
        <begin position="187"/>
        <end position="199"/>
    </location>
</feature>
<sequence length="1831" mass="205015">MNSCQDMGKIIIGRHPYMANIYCPDVNVSRNHCIMNCKGSFWFIQDLKSCKGTYVNGVKVTYTTPFRLKNGCKIHLGNPEDDPVCYLFLTKKPNEQSSQNKINGEHTSSDYQRINLSNQGGSVKSKRSEESNMSTSFPPRKKFASSTIVSLPELQSSENSVEMTDSDSSSDCSIHSVGNLKTKIGKMKKDDLKHPRSLEAKSASTSKHENQDLENHPSISTMAVSSSAYLSQNINRKHTFSSHQGINLSEGGNSKRFEGLFRFNKAALLPQRKTVASSTIASLPEISSYEHAVEMTDSNNLSYCSKGSMNSLKTGIQRNLVAKSTLTSENENQGLGNQPSTSTENDQSYQNINKKRIFSSHQGINLSEEGNSKRSEDLNKAALLPQRKTVASSTIASLPEISSYEHPVVMTDSINLSDCSTCSMDSFKTTIRKRNRKDLKFERNLEAKTTITSENENQGLGNQPSTSTENDQSSQNINRKHTCSSHQGINLSEGGNSKRLERLWRFNKAALLPQRKTVASSTIASIPEISSYEHAVEMTDSNNLPDCSLGSMNSVKTGFLKRKRKYLKFLRNLKAKSTLTSENENQGLENQPSTSTENDQSYQNINKKRIFSSHQGINLSEEGNSKRSEDLNKAALLPQRKTVASSTIASLPEISSYEHPVVMTDSINLSDCSTCSMDSFKTTIRKRNRKDLKFERNLEAKTTITSANENQGLGNQPSTSTENDQSSQNINRKHTCSSHQGINLSEGGNSKRFERLWRFNKAALLPQRKTVASSTIASIPEISSYEHAVEMTDSNNLPDCSLGSMNSVKTGFLKRKRKYLKFLRNLKAKSTLTSENENQGLENQPSTSTENDQSYQNINRKHIFSSHQGIILSEEGNSKRSEDLNKAALLPQRKTVASSTIASLPEISSYERPVEMTDSINLSDCSTCSMDSFKTTIRKKNRKDLKFERNLEAKPTITSENENQGLENQPSTSTENDQSYQNINRKHIFSSHQGINLSEEGNSKRSEDLNKAALLPQRKTVASSTIASLPEISSYEHPVEMTDSINLSDCSTCSMDSFKSTIRKKNRKDLKFERNLEAKTTITSENENQGLENQPSTSTENDQSYQNINRKHTFSSHKEINLSEGANSKRSEDLNKPALLPQRRTVASSTIASLPEISSYEHPVEMTDSINLSDCSTCSMDSFKTTIRKRNRKDLKFERNLEAKRTLTSENENQGLENQPSTSTENDQSYQNINKKHIFSSHQGINLSEEGNSKRSEDLNKAALLPQRKTVASSTIASLPEISSYEHPVEMTDSINLSDCSTCSMDGFKTTIRKKNRKDLKFERNLEAKSTLTSENENQDLENQPSTSTVEQNPQPLQFPRLLTNSLAASLSVLVLSLCLNCQCQENYCSYQNSIKRLLKKSTFQGIDLSNGGNSKRSENSYMAASFVQKKKVAISTITSVSGISCHKHLVEMTYSDNLSDCSIDSSVDSLKTRNHKRKDLKRNLDAQSTSASKNGNQGLENQSSTSTMDKANLANLIEENYQSVQNNINRQHSSTHQAIDLTKGDNSKISDDSNIATSFRQKKKVASSTIASPSEIPSLKHPIEMTDNDDLSDCLNTRIQNFRKGDLKIQQSLEAESTSTSTMIWKTNHDLENQPSTSTMTATNLNQDFDFSVSEMTKEIYKKMIEESYLCTICNEAFIKATTLNCSHTFCEYCITLWKRKQQNCPMCRERIHSQVHVRVLDDTLDKCFEKVDQEYKDARKGLVLNREKHLEKLLEGSEHDSDSDSDSFSRFAYHSDISDDSIEPDTRPILNIHSEISDDSLEHDGLLFNALCFNCGKEGHWSGECRLFP</sequence>
<keyword evidence="5" id="KW-0862">Zinc</keyword>
<comment type="similarity">
    <text evidence="1">Belongs to the CHFR family.</text>
</comment>
<dbReference type="Pfam" id="PF00498">
    <property type="entry name" value="FHA"/>
    <property type="match status" value="1"/>
</dbReference>
<dbReference type="InterPro" id="IPR000253">
    <property type="entry name" value="FHA_dom"/>
</dbReference>
<evidence type="ECO:0000256" key="6">
    <source>
        <dbReference type="PROSITE-ProRule" id="PRU00047"/>
    </source>
</evidence>
<organism evidence="11 12">
    <name type="scientific">Caerostris darwini</name>
    <dbReference type="NCBI Taxonomy" id="1538125"/>
    <lineage>
        <taxon>Eukaryota</taxon>
        <taxon>Metazoa</taxon>
        <taxon>Ecdysozoa</taxon>
        <taxon>Arthropoda</taxon>
        <taxon>Chelicerata</taxon>
        <taxon>Arachnida</taxon>
        <taxon>Araneae</taxon>
        <taxon>Araneomorphae</taxon>
        <taxon>Entelegynae</taxon>
        <taxon>Araneoidea</taxon>
        <taxon>Araneidae</taxon>
        <taxon>Caerostris</taxon>
    </lineage>
</organism>
<dbReference type="SUPFAM" id="SSF57756">
    <property type="entry name" value="Retrovirus zinc finger-like domains"/>
    <property type="match status" value="1"/>
</dbReference>
<feature type="domain" description="RING-type" evidence="9">
    <location>
        <begin position="1672"/>
        <end position="1710"/>
    </location>
</feature>
<evidence type="ECO:0000256" key="5">
    <source>
        <dbReference type="ARBA" id="ARBA00022833"/>
    </source>
</evidence>
<feature type="region of interest" description="Disordered" evidence="7">
    <location>
        <begin position="1202"/>
        <end position="1229"/>
    </location>
</feature>
<evidence type="ECO:0000256" key="2">
    <source>
        <dbReference type="ARBA" id="ARBA00017908"/>
    </source>
</evidence>
<evidence type="ECO:0000256" key="7">
    <source>
        <dbReference type="SAM" id="MobiDB-lite"/>
    </source>
</evidence>
<dbReference type="GO" id="GO:0003676">
    <property type="term" value="F:nucleic acid binding"/>
    <property type="evidence" value="ECO:0007669"/>
    <property type="project" value="InterPro"/>
</dbReference>
<feature type="compositionally biased region" description="Basic and acidic residues" evidence="7">
    <location>
        <begin position="1116"/>
        <end position="1135"/>
    </location>
</feature>
<feature type="region of interest" description="Disordered" evidence="7">
    <location>
        <begin position="702"/>
        <end position="747"/>
    </location>
</feature>
<dbReference type="SMART" id="SM00343">
    <property type="entry name" value="ZnF_C2HC"/>
    <property type="match status" value="1"/>
</dbReference>
<evidence type="ECO:0000259" key="10">
    <source>
        <dbReference type="PROSITE" id="PS50158"/>
    </source>
</evidence>
<evidence type="ECO:0000256" key="3">
    <source>
        <dbReference type="ARBA" id="ARBA00022723"/>
    </source>
</evidence>
<feature type="domain" description="FHA" evidence="8">
    <location>
        <begin position="10"/>
        <end position="60"/>
    </location>
</feature>
<reference evidence="11 12" key="1">
    <citation type="submission" date="2021-06" db="EMBL/GenBank/DDBJ databases">
        <title>Caerostris darwini draft genome.</title>
        <authorList>
            <person name="Kono N."/>
            <person name="Arakawa K."/>
        </authorList>
    </citation>
    <scope>NUCLEOTIDE SEQUENCE [LARGE SCALE GENOMIC DNA]</scope>
</reference>
<comment type="caution">
    <text evidence="11">The sequence shown here is derived from an EMBL/GenBank/DDBJ whole genome shotgun (WGS) entry which is preliminary data.</text>
</comment>
<feature type="compositionally biased region" description="Polar residues" evidence="7">
    <location>
        <begin position="956"/>
        <end position="979"/>
    </location>
</feature>
<feature type="region of interest" description="Disordered" evidence="7">
    <location>
        <begin position="1473"/>
        <end position="1507"/>
    </location>
</feature>
<dbReference type="SMART" id="SM00240">
    <property type="entry name" value="FHA"/>
    <property type="match status" value="1"/>
</dbReference>
<dbReference type="Gene3D" id="3.30.40.10">
    <property type="entry name" value="Zinc/RING finger domain, C3HC4 (zinc finger)"/>
    <property type="match status" value="1"/>
</dbReference>
<feature type="compositionally biased region" description="Polar residues" evidence="7">
    <location>
        <begin position="447"/>
        <end position="477"/>
    </location>
</feature>
<dbReference type="PROSITE" id="PS50089">
    <property type="entry name" value="ZF_RING_2"/>
    <property type="match status" value="1"/>
</dbReference>